<dbReference type="AlphaFoldDB" id="A0A5K3FG68"/>
<name>A0A5K3FG68_MESCO</name>
<evidence type="ECO:0000313" key="1">
    <source>
        <dbReference type="WBParaSite" id="MCU_008181-RA"/>
    </source>
</evidence>
<protein>
    <submittedName>
        <fullName evidence="1">Uncharacterized protein</fullName>
    </submittedName>
</protein>
<sequence length="71" mass="8376">MTNGLAKGEFTFAALNQRTNLTAFLHFMRDTTLFLYKTPVIFPSYRILVRYYLSGYKTNVCFFPILAKYLY</sequence>
<reference evidence="1" key="1">
    <citation type="submission" date="2019-11" db="UniProtKB">
        <authorList>
            <consortium name="WormBaseParasite"/>
        </authorList>
    </citation>
    <scope>IDENTIFICATION</scope>
</reference>
<dbReference type="WBParaSite" id="MCU_008181-RA">
    <property type="protein sequence ID" value="MCU_008181-RA"/>
    <property type="gene ID" value="MCU_008181"/>
</dbReference>
<organism evidence="1">
    <name type="scientific">Mesocestoides corti</name>
    <name type="common">Flatworm</name>
    <dbReference type="NCBI Taxonomy" id="53468"/>
    <lineage>
        <taxon>Eukaryota</taxon>
        <taxon>Metazoa</taxon>
        <taxon>Spiralia</taxon>
        <taxon>Lophotrochozoa</taxon>
        <taxon>Platyhelminthes</taxon>
        <taxon>Cestoda</taxon>
        <taxon>Eucestoda</taxon>
        <taxon>Cyclophyllidea</taxon>
        <taxon>Mesocestoididae</taxon>
        <taxon>Mesocestoides</taxon>
    </lineage>
</organism>
<accession>A0A5K3FG68</accession>
<proteinExistence type="predicted"/>